<dbReference type="GeneID" id="87934256"/>
<keyword evidence="2" id="KW-1185">Reference proteome</keyword>
<dbReference type="Proteomes" id="UP001326199">
    <property type="component" value="Unassembled WGS sequence"/>
</dbReference>
<evidence type="ECO:0000313" key="2">
    <source>
        <dbReference type="Proteomes" id="UP001326199"/>
    </source>
</evidence>
<name>A0ABR0H4X4_9PEZI</name>
<protein>
    <submittedName>
        <fullName evidence="1">Uncharacterized protein</fullName>
    </submittedName>
</protein>
<gene>
    <name evidence="1" type="ORF">QC763_600595</name>
</gene>
<sequence>MVRSHLLDIPGELRNYIYNEYLGAGHEDGDEYIYGFEANKLRTADNKPIDLRLMHTCKLIAIAQEMYGHLLRLFTVTSKTLYSETLRTRAARWAYFNAQFHNRTGWPSVCEALHRETVRQVVGEHSILLHRCVTTCQAMSAL</sequence>
<accession>A0ABR0H4X4</accession>
<evidence type="ECO:0000313" key="1">
    <source>
        <dbReference type="EMBL" id="KAK4663078.1"/>
    </source>
</evidence>
<dbReference type="EMBL" id="JAFFHB010000008">
    <property type="protein sequence ID" value="KAK4663078.1"/>
    <property type="molecule type" value="Genomic_DNA"/>
</dbReference>
<reference evidence="1 2" key="1">
    <citation type="journal article" date="2023" name="bioRxiv">
        <title>High-quality genome assemblies of four members of thePodospora anserinaspecies complex.</title>
        <authorList>
            <person name="Ament-Velasquez S.L."/>
            <person name="Vogan A.A."/>
            <person name="Wallerman O."/>
            <person name="Hartmann F."/>
            <person name="Gautier V."/>
            <person name="Silar P."/>
            <person name="Giraud T."/>
            <person name="Johannesson H."/>
        </authorList>
    </citation>
    <scope>NUCLEOTIDE SEQUENCE [LARGE SCALE GENOMIC DNA]</scope>
    <source>
        <strain evidence="1 2">CBS 411.78</strain>
    </source>
</reference>
<organism evidence="1 2">
    <name type="scientific">Podospora pseudopauciseta</name>
    <dbReference type="NCBI Taxonomy" id="2093780"/>
    <lineage>
        <taxon>Eukaryota</taxon>
        <taxon>Fungi</taxon>
        <taxon>Dikarya</taxon>
        <taxon>Ascomycota</taxon>
        <taxon>Pezizomycotina</taxon>
        <taxon>Sordariomycetes</taxon>
        <taxon>Sordariomycetidae</taxon>
        <taxon>Sordariales</taxon>
        <taxon>Podosporaceae</taxon>
        <taxon>Podospora</taxon>
    </lineage>
</organism>
<dbReference type="RefSeq" id="XP_062763044.1">
    <property type="nucleotide sequence ID" value="XM_062913913.1"/>
</dbReference>
<comment type="caution">
    <text evidence="1">The sequence shown here is derived from an EMBL/GenBank/DDBJ whole genome shotgun (WGS) entry which is preliminary data.</text>
</comment>
<proteinExistence type="predicted"/>